<dbReference type="Proteomes" id="UP001186944">
    <property type="component" value="Unassembled WGS sequence"/>
</dbReference>
<dbReference type="SUPFAM" id="SSF53448">
    <property type="entry name" value="Nucleotide-diphospho-sugar transferases"/>
    <property type="match status" value="1"/>
</dbReference>
<comment type="caution">
    <text evidence="16">The sequence shown here is derived from an EMBL/GenBank/DDBJ whole genome shotgun (WGS) entry which is preliminary data.</text>
</comment>
<dbReference type="InterPro" id="IPR004835">
    <property type="entry name" value="Chitin_synth"/>
</dbReference>
<evidence type="ECO:0000256" key="7">
    <source>
        <dbReference type="ARBA" id="ARBA00022989"/>
    </source>
</evidence>
<feature type="region of interest" description="Disordered" evidence="13">
    <location>
        <begin position="1386"/>
        <end position="1430"/>
    </location>
</feature>
<dbReference type="PANTHER" id="PTHR22914:SF42">
    <property type="entry name" value="CHITIN SYNTHASE"/>
    <property type="match status" value="1"/>
</dbReference>
<comment type="similarity">
    <text evidence="11">Belongs to the chitin synthase family. Class IV subfamily.</text>
</comment>
<evidence type="ECO:0000256" key="2">
    <source>
        <dbReference type="ARBA" id="ARBA00012543"/>
    </source>
</evidence>
<feature type="compositionally biased region" description="Basic and acidic residues" evidence="13">
    <location>
        <begin position="1392"/>
        <end position="1403"/>
    </location>
</feature>
<dbReference type="GO" id="GO:0006031">
    <property type="term" value="P:chitin biosynthetic process"/>
    <property type="evidence" value="ECO:0007669"/>
    <property type="project" value="TreeGrafter"/>
</dbReference>
<evidence type="ECO:0000259" key="15">
    <source>
        <dbReference type="Pfam" id="PF23000"/>
    </source>
</evidence>
<feature type="transmembrane region" description="Helical" evidence="14">
    <location>
        <begin position="880"/>
        <end position="904"/>
    </location>
</feature>
<evidence type="ECO:0000256" key="3">
    <source>
        <dbReference type="ARBA" id="ARBA00022475"/>
    </source>
</evidence>
<feature type="transmembrane region" description="Helical" evidence="14">
    <location>
        <begin position="340"/>
        <end position="361"/>
    </location>
</feature>
<dbReference type="GO" id="GO:0005886">
    <property type="term" value="C:plasma membrane"/>
    <property type="evidence" value="ECO:0007669"/>
    <property type="project" value="UniProtKB-SubCell"/>
</dbReference>
<evidence type="ECO:0000313" key="17">
    <source>
        <dbReference type="Proteomes" id="UP001186944"/>
    </source>
</evidence>
<feature type="transmembrane region" description="Helical" evidence="14">
    <location>
        <begin position="1216"/>
        <end position="1238"/>
    </location>
</feature>
<dbReference type="EC" id="2.4.1.16" evidence="2"/>
<name>A0AA89C4Y5_PINIB</name>
<dbReference type="InterPro" id="IPR029044">
    <property type="entry name" value="Nucleotide-diphossugar_trans"/>
</dbReference>
<feature type="domain" description="Chitin synthase chs-1/2 N-terminal putative transporter" evidence="15">
    <location>
        <begin position="28"/>
        <end position="322"/>
    </location>
</feature>
<dbReference type="InterPro" id="IPR036259">
    <property type="entry name" value="MFS_trans_sf"/>
</dbReference>
<reference evidence="16" key="1">
    <citation type="submission" date="2019-08" db="EMBL/GenBank/DDBJ databases">
        <title>The improved chromosome-level genome for the pearl oyster Pinctada fucata martensii using PacBio sequencing and Hi-C.</title>
        <authorList>
            <person name="Zheng Z."/>
        </authorList>
    </citation>
    <scope>NUCLEOTIDE SEQUENCE</scope>
    <source>
        <strain evidence="16">ZZ-2019</strain>
        <tissue evidence="16">Adductor muscle</tissue>
    </source>
</reference>
<dbReference type="SUPFAM" id="SSF103473">
    <property type="entry name" value="MFS general substrate transporter"/>
    <property type="match status" value="1"/>
</dbReference>
<keyword evidence="7 14" id="KW-1133">Transmembrane helix</keyword>
<dbReference type="GO" id="GO:0004100">
    <property type="term" value="F:chitin synthase activity"/>
    <property type="evidence" value="ECO:0007669"/>
    <property type="project" value="UniProtKB-EC"/>
</dbReference>
<feature type="transmembrane region" description="Helical" evidence="14">
    <location>
        <begin position="63"/>
        <end position="84"/>
    </location>
</feature>
<feature type="transmembrane region" description="Helical" evidence="14">
    <location>
        <begin position="28"/>
        <end position="51"/>
    </location>
</feature>
<organism evidence="16 17">
    <name type="scientific">Pinctada imbricata</name>
    <name type="common">Atlantic pearl-oyster</name>
    <name type="synonym">Pinctada martensii</name>
    <dbReference type="NCBI Taxonomy" id="66713"/>
    <lineage>
        <taxon>Eukaryota</taxon>
        <taxon>Metazoa</taxon>
        <taxon>Spiralia</taxon>
        <taxon>Lophotrochozoa</taxon>
        <taxon>Mollusca</taxon>
        <taxon>Bivalvia</taxon>
        <taxon>Autobranchia</taxon>
        <taxon>Pteriomorphia</taxon>
        <taxon>Pterioida</taxon>
        <taxon>Pterioidea</taxon>
        <taxon>Pteriidae</taxon>
        <taxon>Pinctada</taxon>
    </lineage>
</organism>
<dbReference type="InterPro" id="IPR055120">
    <property type="entry name" value="Chs-1/2_IV_N"/>
</dbReference>
<dbReference type="EMBL" id="VSWD01000003">
    <property type="protein sequence ID" value="KAK3106192.1"/>
    <property type="molecule type" value="Genomic_DNA"/>
</dbReference>
<comment type="subcellular location">
    <subcellularLocation>
        <location evidence="1">Cell membrane</location>
        <topology evidence="1">Multi-pass membrane protein</topology>
    </subcellularLocation>
</comment>
<feature type="transmembrane region" description="Helical" evidence="14">
    <location>
        <begin position="223"/>
        <end position="243"/>
    </location>
</feature>
<keyword evidence="6 14" id="KW-0812">Transmembrane</keyword>
<evidence type="ECO:0000256" key="9">
    <source>
        <dbReference type="ARBA" id="ARBA00023136"/>
    </source>
</evidence>
<protein>
    <recommendedName>
        <fullName evidence="2">chitin synthase</fullName>
        <ecNumber evidence="2">2.4.1.16</ecNumber>
    </recommendedName>
</protein>
<feature type="transmembrane region" description="Helical" evidence="14">
    <location>
        <begin position="823"/>
        <end position="847"/>
    </location>
</feature>
<evidence type="ECO:0000256" key="4">
    <source>
        <dbReference type="ARBA" id="ARBA00022676"/>
    </source>
</evidence>
<comment type="catalytic activity">
    <reaction evidence="12">
        <text>[(1-&gt;4)-N-acetyl-beta-D-glucosaminyl](n) + UDP-N-acetyl-alpha-D-glucosamine = [(1-&gt;4)-N-acetyl-beta-D-glucosaminyl](n+1) + UDP + H(+)</text>
        <dbReference type="Rhea" id="RHEA:16637"/>
        <dbReference type="Rhea" id="RHEA-COMP:9593"/>
        <dbReference type="Rhea" id="RHEA-COMP:9595"/>
        <dbReference type="ChEBI" id="CHEBI:15378"/>
        <dbReference type="ChEBI" id="CHEBI:17029"/>
        <dbReference type="ChEBI" id="CHEBI:57705"/>
        <dbReference type="ChEBI" id="CHEBI:58223"/>
        <dbReference type="EC" id="2.4.1.16"/>
    </reaction>
</comment>
<proteinExistence type="inferred from homology"/>
<feature type="transmembrane region" description="Helical" evidence="14">
    <location>
        <begin position="90"/>
        <end position="107"/>
    </location>
</feature>
<keyword evidence="3" id="KW-1003">Cell membrane</keyword>
<evidence type="ECO:0000256" key="11">
    <source>
        <dbReference type="ARBA" id="ARBA00046329"/>
    </source>
</evidence>
<feature type="transmembrane region" description="Helical" evidence="14">
    <location>
        <begin position="297"/>
        <end position="316"/>
    </location>
</feature>
<dbReference type="Pfam" id="PF23000">
    <property type="entry name" value="ChitinSynthase_IV_N"/>
    <property type="match status" value="1"/>
</dbReference>
<evidence type="ECO:0000313" key="16">
    <source>
        <dbReference type="EMBL" id="KAK3106192.1"/>
    </source>
</evidence>
<evidence type="ECO:0000256" key="13">
    <source>
        <dbReference type="SAM" id="MobiDB-lite"/>
    </source>
</evidence>
<evidence type="ECO:0000256" key="10">
    <source>
        <dbReference type="ARBA" id="ARBA00023180"/>
    </source>
</evidence>
<evidence type="ECO:0000256" key="8">
    <source>
        <dbReference type="ARBA" id="ARBA00023054"/>
    </source>
</evidence>
<feature type="transmembrane region" description="Helical" evidence="14">
    <location>
        <begin position="171"/>
        <end position="192"/>
    </location>
</feature>
<dbReference type="PANTHER" id="PTHR22914">
    <property type="entry name" value="CHITIN SYNTHASE"/>
    <property type="match status" value="1"/>
</dbReference>
<feature type="transmembrane region" description="Helical" evidence="14">
    <location>
        <begin position="128"/>
        <end position="151"/>
    </location>
</feature>
<evidence type="ECO:0000256" key="14">
    <source>
        <dbReference type="SAM" id="Phobius"/>
    </source>
</evidence>
<keyword evidence="4" id="KW-0328">Glycosyltransferase</keyword>
<keyword evidence="8" id="KW-0175">Coiled coil</keyword>
<keyword evidence="9 14" id="KW-0472">Membrane</keyword>
<feature type="transmembrane region" description="Helical" evidence="14">
    <location>
        <begin position="271"/>
        <end position="290"/>
    </location>
</feature>
<keyword evidence="5" id="KW-0808">Transferase</keyword>
<dbReference type="CDD" id="cd04190">
    <property type="entry name" value="Chitin_synth_C"/>
    <property type="match status" value="1"/>
</dbReference>
<feature type="transmembrane region" description="Helical" evidence="14">
    <location>
        <begin position="910"/>
        <end position="930"/>
    </location>
</feature>
<feature type="region of interest" description="Disordered" evidence="13">
    <location>
        <begin position="1321"/>
        <end position="1352"/>
    </location>
</feature>
<keyword evidence="17" id="KW-1185">Reference proteome</keyword>
<accession>A0AA89C4Y5</accession>
<evidence type="ECO:0000256" key="1">
    <source>
        <dbReference type="ARBA" id="ARBA00004651"/>
    </source>
</evidence>
<evidence type="ECO:0000256" key="6">
    <source>
        <dbReference type="ARBA" id="ARBA00022692"/>
    </source>
</evidence>
<keyword evidence="10" id="KW-0325">Glycoprotein</keyword>
<feature type="transmembrane region" description="Helical" evidence="14">
    <location>
        <begin position="937"/>
        <end position="960"/>
    </location>
</feature>
<sequence length="1561" mass="179158">MEQRFLKTPPTKPEIEVKYMYYTLGLKYFNLTLAMCIPYVLIVMVCVWRSLFGNLAFPHSKTIVVVCVIECLHSIGLSLLVFRVLPKLDYIHGLMILSATCLLPSILKPICSQDSGGSKTCSSKLWRVCIFILDLIAIFIQISAVPVTILADHTKYSLADHEGKISNLADLEIAELVGALVLVSFSWWENFVDDRLCGRKGHTNSVQQGMLQIKFDLQESRSYIFMFVGFVKIVATCVTAWLLQFNEGHLSIDFSDIFDAMGKKGLEGDNLYLMLLALCSYLGYYIAYTACKLKMQAISFCLPLILSTPVAVLVMANDCEEFFSNTNDIVGECHDLKIEWYHYLIGLGWLVSVYWIGRYIWAGKQERLAKVERLFMNPLYCSVLLEQHLILNRRRHNRRIVKEQDDKGGSTFRLSDADMRAGNNEEDEKRDITIPPMIYACATMWHENRQEMVQILKSLYRMDKDQFMRRQAYEMSGNVQDTEYYEFEVHILFDDAFEINDDEEMVPNDFVKMFCSLQVEAASSVYSKPMTVSPPLRIPSPYGGQLVFKMPGNNLMFVHLKDKVKIRHRKRWSQVMYMYYLLGYRIVKECQERVMFAMENNKLNELASWGNMESTGLAGRSQIFKLLDDEVIYRAENTFLLALDGDVDFTPGAVRLLMDRMYKNLKVGASCGRIHPIGRGPMVWYQKFEYATAHWLQKATEHVLGCVLCSPGCFSLFRGSALMDDNIMRKYTIMPTEASHHLMYDQGEDRWLCTLLLQQGYRVDYAAASDAYTYAPEAFDEFFNQRRRWMPSTIANIMDLLQDGKNTVAINNNISWLYIFYQAALMVSCIIGPSTVLMMIAGALLTVFNIDLLTSYIISLAPALFFFVICFIVKTRIQILIAEVLSAVYTFIMMVVLVGAIITAVQESPAHPSVIFLAGLVLIFLLAGLFHPREWSCIIYGVLYFMWVPTGFLLLVLYSLCNLHVVSWGTREVPKKKTKKELEEEAKRKKEEEEKKKQGWFARTFGNAKLTSELKDFLKEMPGQNKKEDKMTELLVQLNDNIKSLAKKEPIQDDDELQEVTVDKTEKKSQKKVTFRESIQEKEFLDDEEEYMYQKAKRKRNELVDPAWTECKELGDGDNIVMNQEECRFWEGFIGKYLYPLDAKNEEIKQKNKEAATKLIELRNNICAGMAMINLLWLAINFMFQLRKPTVVTLPSPIQSDDEDVEVNENVIKVDILGLGFVIFFLVILLIQFTGMIVHRWGTFLHLIAITEIPNPFRKKKVDPGDLEKPSKERAKEALEVCSRLMAEPLPDYSDDDDEEMEMEERENLKQQIFNLSTTGTRDNLRDSISGGGFSRSIRTSRAPGNSYSDNLRSEAGRQHTMADQNFRDTVSNFLRQSRNEQLYPGSTTTETLRRRTQSRENSIEIGQTLPSLGDEKKSAPRKFGTGTPYQRDFMDRIERSRGNLAERYNMTRNRAGNMGATGLGVSFRRDALDDIDENYVDDDDIYDEIPAAKMGTLGRQFAKKLVRLERRGVSRQNGTISRSGKRHSGIVVSQWENFGVHVNAKQNFVDTQDNTDYVGC</sequence>
<evidence type="ECO:0000256" key="12">
    <source>
        <dbReference type="ARBA" id="ARBA00048014"/>
    </source>
</evidence>
<dbReference type="FunFam" id="3.90.550.10:FF:000139">
    <property type="entry name" value="Chitin synthase 8"/>
    <property type="match status" value="1"/>
</dbReference>
<dbReference type="Pfam" id="PF03142">
    <property type="entry name" value="Chitin_synth_2"/>
    <property type="match status" value="1"/>
</dbReference>
<gene>
    <name evidence="16" type="ORF">FSP39_014652</name>
</gene>
<evidence type="ECO:0000256" key="5">
    <source>
        <dbReference type="ARBA" id="ARBA00022679"/>
    </source>
</evidence>
<feature type="transmembrane region" description="Helical" evidence="14">
    <location>
        <begin position="853"/>
        <end position="873"/>
    </location>
</feature>